<reference evidence="1" key="1">
    <citation type="submission" date="2022-04" db="EMBL/GenBank/DDBJ databases">
        <title>Carnegiea gigantea Genome sequencing and assembly v2.</title>
        <authorList>
            <person name="Copetti D."/>
            <person name="Sanderson M.J."/>
            <person name="Burquez A."/>
            <person name="Wojciechowski M.F."/>
        </authorList>
    </citation>
    <scope>NUCLEOTIDE SEQUENCE</scope>
    <source>
        <strain evidence="1">SGP5-SGP5p</strain>
        <tissue evidence="1">Aerial part</tissue>
    </source>
</reference>
<proteinExistence type="predicted"/>
<evidence type="ECO:0000313" key="1">
    <source>
        <dbReference type="EMBL" id="KAJ8437301.1"/>
    </source>
</evidence>
<dbReference type="EMBL" id="JAKOGI010000308">
    <property type="protein sequence ID" value="KAJ8437301.1"/>
    <property type="molecule type" value="Genomic_DNA"/>
</dbReference>
<dbReference type="AlphaFoldDB" id="A0A9Q1K6I6"/>
<evidence type="ECO:0000313" key="2">
    <source>
        <dbReference type="Proteomes" id="UP001153076"/>
    </source>
</evidence>
<dbReference type="Proteomes" id="UP001153076">
    <property type="component" value="Unassembled WGS sequence"/>
</dbReference>
<gene>
    <name evidence="1" type="ORF">Cgig2_006405</name>
</gene>
<name>A0A9Q1K6I6_9CARY</name>
<organism evidence="1 2">
    <name type="scientific">Carnegiea gigantea</name>
    <dbReference type="NCBI Taxonomy" id="171969"/>
    <lineage>
        <taxon>Eukaryota</taxon>
        <taxon>Viridiplantae</taxon>
        <taxon>Streptophyta</taxon>
        <taxon>Embryophyta</taxon>
        <taxon>Tracheophyta</taxon>
        <taxon>Spermatophyta</taxon>
        <taxon>Magnoliopsida</taxon>
        <taxon>eudicotyledons</taxon>
        <taxon>Gunneridae</taxon>
        <taxon>Pentapetalae</taxon>
        <taxon>Caryophyllales</taxon>
        <taxon>Cactineae</taxon>
        <taxon>Cactaceae</taxon>
        <taxon>Cactoideae</taxon>
        <taxon>Echinocereeae</taxon>
        <taxon>Carnegiea</taxon>
    </lineage>
</organism>
<dbReference type="OrthoDB" id="693469at2759"/>
<accession>A0A9Q1K6I6</accession>
<comment type="caution">
    <text evidence="1">The sequence shown here is derived from an EMBL/GenBank/DDBJ whole genome shotgun (WGS) entry which is preliminary data.</text>
</comment>
<sequence length="385" mass="44371">MACNKLLFLIERLDYAQCTAATKITSTISKDLATWLLQNFDPASDTLKLSDNRILDITEEDVHATLPMGPLEVQVALTCESKNEYTKLVEQWRTRWNLGRIETPKVRKMVEQILHRGDHGKELERDYVLYIILRCIIGSMNGNCFFRTLKSLVDQWNGNKIALDVLEDHSYFSWLTKPFASTQGPQLVPKPLCSECGSEREHPMVGTNDPIENCLNEVEVHGFTQDEHCLNDPEFFYAYLKMEVVVLKHYQHRTPIDYTMLTYDLGIPLSAEQRFLLSSIKGTPTISSSPAYNYEQLCLGESKSQHTLIHAIAKYSKTHKAMLNNLYKMHLKEREGFIIYEVFNAIYCIYICINSEELYEFNAHDKAHKLWIDKEVITSMAAVHS</sequence>
<protein>
    <submittedName>
        <fullName evidence="1">Uncharacterized protein</fullName>
    </submittedName>
</protein>
<keyword evidence="2" id="KW-1185">Reference proteome</keyword>